<accession>A0ABS3HYJ2</accession>
<reference evidence="1 2" key="1">
    <citation type="submission" date="2021-03" db="EMBL/GenBank/DDBJ databases">
        <title>Enterococcal diversity collection.</title>
        <authorList>
            <person name="Gilmore M.S."/>
            <person name="Schwartzman J."/>
            <person name="Van Tyne D."/>
            <person name="Martin M."/>
            <person name="Earl A.M."/>
            <person name="Manson A.L."/>
            <person name="Straub T."/>
            <person name="Salamzade R."/>
            <person name="Saavedra J."/>
            <person name="Lebreton F."/>
            <person name="Prichula J."/>
            <person name="Schaufler K."/>
            <person name="Gaca A."/>
            <person name="Sgardioli B."/>
            <person name="Wagenaar J."/>
            <person name="Strong T."/>
        </authorList>
    </citation>
    <scope>NUCLEOTIDE SEQUENCE [LARGE SCALE GENOMIC DNA]</scope>
    <source>
        <strain evidence="1 2">MSG2901</strain>
    </source>
</reference>
<dbReference type="RefSeq" id="WP_206897823.1">
    <property type="nucleotide sequence ID" value="NZ_JAFLWI010000002.1"/>
</dbReference>
<evidence type="ECO:0000313" key="1">
    <source>
        <dbReference type="EMBL" id="MBO0480987.1"/>
    </source>
</evidence>
<keyword evidence="2" id="KW-1185">Reference proteome</keyword>
<organism evidence="1 2">
    <name type="scientific">Candidatus Enterococcus courvalinii</name>
    <dbReference type="NCBI Taxonomy" id="2815329"/>
    <lineage>
        <taxon>Bacteria</taxon>
        <taxon>Bacillati</taxon>
        <taxon>Bacillota</taxon>
        <taxon>Bacilli</taxon>
        <taxon>Lactobacillales</taxon>
        <taxon>Enterococcaceae</taxon>
        <taxon>Enterococcus</taxon>
    </lineage>
</organism>
<dbReference type="Proteomes" id="UP000664832">
    <property type="component" value="Unassembled WGS sequence"/>
</dbReference>
<comment type="caution">
    <text evidence="1">The sequence shown here is derived from an EMBL/GenBank/DDBJ whole genome shotgun (WGS) entry which is preliminary data.</text>
</comment>
<dbReference type="EMBL" id="JAFLWI010000002">
    <property type="protein sequence ID" value="MBO0480987.1"/>
    <property type="molecule type" value="Genomic_DNA"/>
</dbReference>
<proteinExistence type="predicted"/>
<evidence type="ECO:0000313" key="2">
    <source>
        <dbReference type="Proteomes" id="UP000664832"/>
    </source>
</evidence>
<evidence type="ECO:0008006" key="3">
    <source>
        <dbReference type="Google" id="ProtNLM"/>
    </source>
</evidence>
<protein>
    <recommendedName>
        <fullName evidence="3">Lipoprotein</fullName>
    </recommendedName>
</protein>
<name>A0ABS3HYJ2_9ENTE</name>
<gene>
    <name evidence="1" type="ORF">JZO71_01445</name>
</gene>
<sequence length="175" mass="20042">MNSMESQEEKKKKKKLIILLLLLLLILGSGVTAFILRDKFFSEPKVVSGLPELESDLEVMTDEQMLKFMQSEIDKDKVNINLKHEIAVSKETNVAQFEIKNKPTNAYNIQVQYLLKKGNKQIYKSGLIPPNRQLMEAKLEKELLEGSYDISIVYTVFDNEKEINQATIDGVLYVS</sequence>